<proteinExistence type="inferred from homology"/>
<dbReference type="PRINTS" id="PR00081">
    <property type="entry name" value="GDHRDH"/>
</dbReference>
<dbReference type="PANTHER" id="PTHR48107:SF16">
    <property type="entry name" value="NADPH-DEPENDENT ALDEHYDE REDUCTASE 1, CHLOROPLASTIC"/>
    <property type="match status" value="1"/>
</dbReference>
<evidence type="ECO:0000313" key="4">
    <source>
        <dbReference type="EMBL" id="KOS09874.1"/>
    </source>
</evidence>
<evidence type="ECO:0000256" key="1">
    <source>
        <dbReference type="ARBA" id="ARBA00006484"/>
    </source>
</evidence>
<dbReference type="PRINTS" id="PR00080">
    <property type="entry name" value="SDRFAMILY"/>
</dbReference>
<dbReference type="EMBL" id="LAVO01000015">
    <property type="protein sequence ID" value="KOS09874.1"/>
    <property type="molecule type" value="Genomic_DNA"/>
</dbReference>
<dbReference type="PANTHER" id="PTHR48107">
    <property type="entry name" value="NADPH-DEPENDENT ALDEHYDE REDUCTASE-LIKE PROTEIN, CHLOROPLASTIC-RELATED"/>
    <property type="match status" value="1"/>
</dbReference>
<dbReference type="FunFam" id="3.40.50.720:FF:000097">
    <property type="entry name" value="SDR family oxidoreductase"/>
    <property type="match status" value="1"/>
</dbReference>
<feature type="compositionally biased region" description="Basic and acidic residues" evidence="3">
    <location>
        <begin position="31"/>
        <end position="44"/>
    </location>
</feature>
<protein>
    <submittedName>
        <fullName evidence="4">Oxidoreductase</fullName>
    </submittedName>
</protein>
<dbReference type="KEGG" id="mcw:A8L33_01120"/>
<dbReference type="Gene3D" id="3.40.50.720">
    <property type="entry name" value="NAD(P)-binding Rossmann-like Domain"/>
    <property type="match status" value="1"/>
</dbReference>
<evidence type="ECO:0000256" key="3">
    <source>
        <dbReference type="SAM" id="MobiDB-lite"/>
    </source>
</evidence>
<gene>
    <name evidence="4" type="ORF">XI38_13365</name>
</gene>
<dbReference type="PROSITE" id="PS00061">
    <property type="entry name" value="ADH_SHORT"/>
    <property type="match status" value="1"/>
</dbReference>
<feature type="region of interest" description="Disordered" evidence="3">
    <location>
        <begin position="1"/>
        <end position="46"/>
    </location>
</feature>
<comment type="caution">
    <text evidence="4">The sequence shown here is derived from an EMBL/GenBank/DDBJ whole genome shotgun (WGS) entry which is preliminary data.</text>
</comment>
<name>A0A0M8MLG9_9MICO</name>
<dbReference type="Pfam" id="PF13561">
    <property type="entry name" value="adh_short_C2"/>
    <property type="match status" value="1"/>
</dbReference>
<dbReference type="InterPro" id="IPR002347">
    <property type="entry name" value="SDR_fam"/>
</dbReference>
<evidence type="ECO:0000313" key="5">
    <source>
        <dbReference type="Proteomes" id="UP000037737"/>
    </source>
</evidence>
<accession>A0A0M8MLG9</accession>
<dbReference type="PATRIC" id="fig|84292.3.peg.2717"/>
<dbReference type="InterPro" id="IPR020904">
    <property type="entry name" value="Sc_DH/Rdtase_CS"/>
</dbReference>
<keyword evidence="5" id="KW-1185">Reference proteome</keyword>
<evidence type="ECO:0000256" key="2">
    <source>
        <dbReference type="ARBA" id="ARBA00023002"/>
    </source>
</evidence>
<organism evidence="4 5">
    <name type="scientific">Microbacterium aurantiacum</name>
    <dbReference type="NCBI Taxonomy" id="162393"/>
    <lineage>
        <taxon>Bacteria</taxon>
        <taxon>Bacillati</taxon>
        <taxon>Actinomycetota</taxon>
        <taxon>Actinomycetes</taxon>
        <taxon>Micrococcales</taxon>
        <taxon>Microbacteriaceae</taxon>
        <taxon>Microbacterium</taxon>
    </lineage>
</organism>
<comment type="similarity">
    <text evidence="1">Belongs to the short-chain dehydrogenases/reductases (SDR) family.</text>
</comment>
<sequence>MAGMPNMYTPQDPTTQFPRPPFPPQQQKGPGDIHKMDPAPDHGETSYVGFGRLPGRKALVTGADSGIGRAVAIAYAREGADVALSYLPEEQGQAEEVATLIEKEGRVAILLPGDLQEESTNNEVVAKAVEGLGGLDILVINAGTMPTVDSIDDFETKTLDHVVQANIYPLFWLTKAASPHLKPGASIITTSSIQGFVPSPSLAEYAVSKAGIANWTRAMAQQLIERGIRVNGVAPGPIWTPLQPAFVPNEKIEEFGSQTPIGRAGQPVELAPAFVFLASQESSYVVGETIAVTGGMPTH</sequence>
<reference evidence="4" key="1">
    <citation type="submission" date="2015-04" db="EMBL/GenBank/DDBJ databases">
        <title>Complete genome sequence of Microbacterium chocolatum SIT 101, a bacterium enantioselectively hydrolyzing mesomeric diesters.</title>
        <authorList>
            <person name="Li X."/>
            <person name="Xu Y."/>
        </authorList>
    </citation>
    <scope>NUCLEOTIDE SEQUENCE [LARGE SCALE GENOMIC DNA]</scope>
    <source>
        <strain evidence="4">SIT 101</strain>
    </source>
</reference>
<dbReference type="AlphaFoldDB" id="A0A0M8MLG9"/>
<dbReference type="GO" id="GO:0016614">
    <property type="term" value="F:oxidoreductase activity, acting on CH-OH group of donors"/>
    <property type="evidence" value="ECO:0007669"/>
    <property type="project" value="UniProtKB-ARBA"/>
</dbReference>
<dbReference type="SUPFAM" id="SSF51735">
    <property type="entry name" value="NAD(P)-binding Rossmann-fold domains"/>
    <property type="match status" value="1"/>
</dbReference>
<keyword evidence="2" id="KW-0560">Oxidoreductase</keyword>
<dbReference type="Proteomes" id="UP000037737">
    <property type="component" value="Unassembled WGS sequence"/>
</dbReference>
<dbReference type="InterPro" id="IPR036291">
    <property type="entry name" value="NAD(P)-bd_dom_sf"/>
</dbReference>